<dbReference type="Gene3D" id="3.40.930.10">
    <property type="entry name" value="Mannitol-specific EII, Chain A"/>
    <property type="match status" value="1"/>
</dbReference>
<dbReference type="EMBL" id="UOFI01000007">
    <property type="protein sequence ID" value="VAW61017.1"/>
    <property type="molecule type" value="Genomic_DNA"/>
</dbReference>
<dbReference type="PANTHER" id="PTHR47738:SF1">
    <property type="entry name" value="NITROGEN REGULATORY PROTEIN"/>
    <property type="match status" value="1"/>
</dbReference>
<dbReference type="PROSITE" id="PS51094">
    <property type="entry name" value="PTS_EIIA_TYPE_2"/>
    <property type="match status" value="1"/>
</dbReference>
<dbReference type="CDD" id="cd00211">
    <property type="entry name" value="PTS_IIA_fru"/>
    <property type="match status" value="1"/>
</dbReference>
<accession>A0A3B0XD72</accession>
<evidence type="ECO:0000259" key="1">
    <source>
        <dbReference type="PROSITE" id="PS51094"/>
    </source>
</evidence>
<reference evidence="2" key="1">
    <citation type="submission" date="2018-06" db="EMBL/GenBank/DDBJ databases">
        <authorList>
            <person name="Zhirakovskaya E."/>
        </authorList>
    </citation>
    <scope>NUCLEOTIDE SEQUENCE</scope>
</reference>
<dbReference type="SUPFAM" id="SSF55804">
    <property type="entry name" value="Phoshotransferase/anion transport protein"/>
    <property type="match status" value="1"/>
</dbReference>
<dbReference type="InterPro" id="IPR051541">
    <property type="entry name" value="PTS_SugarTrans_NitroReg"/>
</dbReference>
<sequence length="173" mass="19248">MNINQLITPERVKCLSGINSKKRTLESLSHLLGSGTTGIDHSDIFHQLIERERLGSTGLGRGVALPHARLSANHDKQEDASEPPPEHSPELALGSFIKLDKGIDFDSTDLQPTDLLFGLLVPEEYTDEHLQVLATLASMFSDGDFCQQLRHCQTDEELYHQLTEWAHTHQAVS</sequence>
<dbReference type="PANTHER" id="PTHR47738">
    <property type="entry name" value="PTS SYSTEM FRUCTOSE-LIKE EIIA COMPONENT-RELATED"/>
    <property type="match status" value="1"/>
</dbReference>
<dbReference type="PROSITE" id="PS00372">
    <property type="entry name" value="PTS_EIIA_TYPE_2_HIS"/>
    <property type="match status" value="1"/>
</dbReference>
<feature type="domain" description="PTS EIIA type-2" evidence="1">
    <location>
        <begin position="5"/>
        <end position="165"/>
    </location>
</feature>
<organism evidence="2">
    <name type="scientific">hydrothermal vent metagenome</name>
    <dbReference type="NCBI Taxonomy" id="652676"/>
    <lineage>
        <taxon>unclassified sequences</taxon>
        <taxon>metagenomes</taxon>
        <taxon>ecological metagenomes</taxon>
    </lineage>
</organism>
<gene>
    <name evidence="2" type="ORF">MNBD_GAMMA09-451</name>
</gene>
<name>A0A3B0XD72_9ZZZZ</name>
<dbReference type="Pfam" id="PF00359">
    <property type="entry name" value="PTS_EIIA_2"/>
    <property type="match status" value="1"/>
</dbReference>
<protein>
    <submittedName>
        <fullName evidence="2">PTS IIA-like nitrogen-regulatory protein PtsN</fullName>
    </submittedName>
</protein>
<dbReference type="GO" id="GO:0030295">
    <property type="term" value="F:protein kinase activator activity"/>
    <property type="evidence" value="ECO:0007669"/>
    <property type="project" value="TreeGrafter"/>
</dbReference>
<dbReference type="InterPro" id="IPR016152">
    <property type="entry name" value="PTrfase/Anion_transptr"/>
</dbReference>
<dbReference type="InterPro" id="IPR002178">
    <property type="entry name" value="PTS_EIIA_type-2_dom"/>
</dbReference>
<evidence type="ECO:0000313" key="2">
    <source>
        <dbReference type="EMBL" id="VAW61017.1"/>
    </source>
</evidence>
<dbReference type="AlphaFoldDB" id="A0A3B0XD72"/>
<proteinExistence type="predicted"/>